<proteinExistence type="predicted"/>
<dbReference type="WormBase" id="ZK973.8">
    <property type="protein sequence ID" value="CE24754"/>
    <property type="gene ID" value="WBGene00022834"/>
</dbReference>
<dbReference type="CTD" id="191480"/>
<dbReference type="EMBL" id="BX284601">
    <property type="protein sequence ID" value="CCD73569.1"/>
    <property type="molecule type" value="Genomic_DNA"/>
</dbReference>
<dbReference type="SUPFAM" id="SSF54695">
    <property type="entry name" value="POZ domain"/>
    <property type="match status" value="1"/>
</dbReference>
<evidence type="ECO:0000313" key="3">
    <source>
        <dbReference type="WormBase" id="ZK973.8"/>
    </source>
</evidence>
<dbReference type="Pfam" id="PF06887">
    <property type="entry name" value="DUF1265"/>
    <property type="match status" value="1"/>
</dbReference>
<dbReference type="FunCoup" id="Q9N4M1">
    <property type="interactions" value="112"/>
</dbReference>
<dbReference type="eggNOG" id="ENOG502TH5U">
    <property type="taxonomic scope" value="Eukaryota"/>
</dbReference>
<gene>
    <name evidence="1" type="ORF">CELE_ZK973.8</name>
    <name evidence="1 3" type="ORF">ZK973.8</name>
</gene>
<dbReference type="PaxDb" id="6239-ZK973.8"/>
<dbReference type="AlphaFoldDB" id="Q9N4M1"/>
<dbReference type="GeneID" id="191480"/>
<sequence length="392" mass="44886">MSKTENSQESSDTITFVHSCQVPITEVNHMMPIHFATVHEYSLINWSLQISEAGGIPRFLRNLEPEPRETVFQVTLHPVGQRDSYPPVLKVDFKLKLVGSSDQDILAPVRFTHPPGFPNRNGFNSGYSTPASGAVRDFLVGVIGNRRYENCMFEILTVIVFDIKEFLSMTHLNRIFGKPMPVDLNFRFNLLMNQKTHNFLLTTTTQLEFPCNKEGLYVASPYFRKNLTSTMTSFPLDVQYLEAIEVVISWMFTESYHPPTKLTPKLAEEIVKLSERIVPPGPNRKQLAGSIERHCFEELILNCEDMAYVKELMLMAHTNRLDSLHEACNATIISFHFADFCRDMKQNPDPAFTQHQMHRSSVMSRLYDNYGKSLCVHSFMRKIPPVVMAQQG</sequence>
<dbReference type="InterPro" id="IPR011333">
    <property type="entry name" value="SKP1/BTB/POZ_sf"/>
</dbReference>
<accession>Q9N4M1</accession>
<dbReference type="KEGG" id="cel:CELE_ZK973.8"/>
<evidence type="ECO:0000313" key="2">
    <source>
        <dbReference type="Proteomes" id="UP000001940"/>
    </source>
</evidence>
<dbReference type="HOGENOM" id="CLU_054841_0_0_1"/>
<dbReference type="AGR" id="WB:WBGene00022834"/>
<dbReference type="Proteomes" id="UP000001940">
    <property type="component" value="Chromosome I"/>
</dbReference>
<dbReference type="UCSC" id="ZK973.8">
    <property type="organism name" value="c. elegans"/>
</dbReference>
<organism evidence="1 2">
    <name type="scientific">Caenorhabditis elegans</name>
    <dbReference type="NCBI Taxonomy" id="6239"/>
    <lineage>
        <taxon>Eukaryota</taxon>
        <taxon>Metazoa</taxon>
        <taxon>Ecdysozoa</taxon>
        <taxon>Nematoda</taxon>
        <taxon>Chromadorea</taxon>
        <taxon>Rhabditida</taxon>
        <taxon>Rhabditina</taxon>
        <taxon>Rhabditomorpha</taxon>
        <taxon>Rhabditoidea</taxon>
        <taxon>Rhabditidae</taxon>
        <taxon>Peloderinae</taxon>
        <taxon>Caenorhabditis</taxon>
    </lineage>
</organism>
<dbReference type="RefSeq" id="NP_491356.1">
    <property type="nucleotide sequence ID" value="NM_058955.5"/>
</dbReference>
<dbReference type="InParanoid" id="Q9N4M1"/>
<evidence type="ECO:0000313" key="1">
    <source>
        <dbReference type="EMBL" id="CCD73569.1"/>
    </source>
</evidence>
<dbReference type="OMA" id="GSIERHC"/>
<reference evidence="1 2" key="1">
    <citation type="journal article" date="1998" name="Science">
        <title>Genome sequence of the nematode C. elegans: a platform for investigating biology.</title>
        <authorList>
            <consortium name="The C. elegans sequencing consortium"/>
            <person name="Sulson J.E."/>
            <person name="Waterston R."/>
        </authorList>
    </citation>
    <scope>NUCLEOTIDE SEQUENCE [LARGE SCALE GENOMIC DNA]</scope>
    <source>
        <strain evidence="1 2">Bristol N2</strain>
    </source>
</reference>
<dbReference type="InterPro" id="IPR009676">
    <property type="entry name" value="DUF1265"/>
</dbReference>
<name>Q9N4M1_CAEEL</name>
<dbReference type="Bgee" id="WBGene00022834">
    <property type="expression patterns" value="Expressed in adult organism and 2 other cell types or tissues"/>
</dbReference>
<dbReference type="OrthoDB" id="5852679at2759"/>
<dbReference type="PhylomeDB" id="Q9N4M1"/>
<protein>
    <submittedName>
        <fullName evidence="1">BTB domain-containing protein</fullName>
    </submittedName>
</protein>
<dbReference type="Gene3D" id="3.30.710.10">
    <property type="entry name" value="Potassium Channel Kv1.1, Chain A"/>
    <property type="match status" value="1"/>
</dbReference>
<keyword evidence="2" id="KW-1185">Reference proteome</keyword>